<keyword evidence="4" id="KW-0378">Hydrolase</keyword>
<dbReference type="GO" id="GO:0016787">
    <property type="term" value="F:hydrolase activity"/>
    <property type="evidence" value="ECO:0007669"/>
    <property type="project" value="UniProtKB-KW"/>
</dbReference>
<reference evidence="4" key="1">
    <citation type="submission" date="2019-02" db="EMBL/GenBank/DDBJ databases">
        <authorList>
            <person name="Li S.-H."/>
        </authorList>
    </citation>
    <scope>NUCLEOTIDE SEQUENCE</scope>
    <source>
        <strain evidence="4">IMCC8485</strain>
    </source>
</reference>
<dbReference type="InterPro" id="IPR036663">
    <property type="entry name" value="Fumarylacetoacetase_C_sf"/>
</dbReference>
<protein>
    <submittedName>
        <fullName evidence="4">Fumarylacetoacetate hydrolase family protein</fullName>
    </submittedName>
</protein>
<accession>A0ABT3STQ9</accession>
<evidence type="ECO:0000259" key="3">
    <source>
        <dbReference type="Pfam" id="PF01557"/>
    </source>
</evidence>
<dbReference type="Gene3D" id="3.90.850.10">
    <property type="entry name" value="Fumarylacetoacetase-like, C-terminal domain"/>
    <property type="match status" value="1"/>
</dbReference>
<comment type="similarity">
    <text evidence="1">Belongs to the FAH family.</text>
</comment>
<dbReference type="InterPro" id="IPR051121">
    <property type="entry name" value="FAH"/>
</dbReference>
<evidence type="ECO:0000256" key="2">
    <source>
        <dbReference type="ARBA" id="ARBA00022723"/>
    </source>
</evidence>
<keyword evidence="2" id="KW-0479">Metal-binding</keyword>
<name>A0ABT3STQ9_9GAMM</name>
<evidence type="ECO:0000313" key="4">
    <source>
        <dbReference type="EMBL" id="MCX2973371.1"/>
    </source>
</evidence>
<organism evidence="4 5">
    <name type="scientific">Candidatus Seongchinamella marina</name>
    <dbReference type="NCBI Taxonomy" id="2518990"/>
    <lineage>
        <taxon>Bacteria</taxon>
        <taxon>Pseudomonadati</taxon>
        <taxon>Pseudomonadota</taxon>
        <taxon>Gammaproteobacteria</taxon>
        <taxon>Cellvibrionales</taxon>
        <taxon>Halieaceae</taxon>
        <taxon>Seongchinamella</taxon>
    </lineage>
</organism>
<dbReference type="Pfam" id="PF01557">
    <property type="entry name" value="FAA_hydrolase"/>
    <property type="match status" value="1"/>
</dbReference>
<dbReference type="InterPro" id="IPR011234">
    <property type="entry name" value="Fumarylacetoacetase-like_C"/>
</dbReference>
<proteinExistence type="inferred from homology"/>
<dbReference type="Proteomes" id="UP001143307">
    <property type="component" value="Unassembled WGS sequence"/>
</dbReference>
<dbReference type="EMBL" id="SHNP01000002">
    <property type="protein sequence ID" value="MCX2973371.1"/>
    <property type="molecule type" value="Genomic_DNA"/>
</dbReference>
<dbReference type="PANTHER" id="PTHR42796">
    <property type="entry name" value="FUMARYLACETOACETATE HYDROLASE DOMAIN-CONTAINING PROTEIN 2A-RELATED"/>
    <property type="match status" value="1"/>
</dbReference>
<dbReference type="RefSeq" id="WP_279252289.1">
    <property type="nucleotide sequence ID" value="NZ_SHNP01000002.1"/>
</dbReference>
<evidence type="ECO:0000256" key="1">
    <source>
        <dbReference type="ARBA" id="ARBA00010211"/>
    </source>
</evidence>
<feature type="domain" description="Fumarylacetoacetase-like C-terminal" evidence="3">
    <location>
        <begin position="71"/>
        <end position="276"/>
    </location>
</feature>
<gene>
    <name evidence="4" type="ORF">EYC87_07200</name>
</gene>
<comment type="caution">
    <text evidence="4">The sequence shown here is derived from an EMBL/GenBank/DDBJ whole genome shotgun (WGS) entry which is preliminary data.</text>
</comment>
<sequence length="281" mass="30186">MKLVHFGEKSKERAGVIDPKGRLRDVSEKIELWTGDTLGDESLACVQRCLQDFPPVSGEVRLGAPVGRVGKIVGCALTYGKHAAEAGLELPADPMFMLTSPTAINGPMDDVIIPRGGTQLDWEAELAVVIGKGGSYIQVEDALSHVAGFCVSNDVSERVFQLERGTQWTKGKSADTLKPLGPWLVTRDEVGDPNSLAISMTVNGDRMQSSNTSDMVFSIAELISRISDYLSWMPGDVLMTGTPAGVGFGMNPQLYLKPGDVMEARIEKLGAQRSVVKSYAG</sequence>
<dbReference type="SUPFAM" id="SSF56529">
    <property type="entry name" value="FAH"/>
    <property type="match status" value="1"/>
</dbReference>
<dbReference type="PANTHER" id="PTHR42796:SF4">
    <property type="entry name" value="FUMARYLACETOACETATE HYDROLASE DOMAIN-CONTAINING PROTEIN 2A"/>
    <property type="match status" value="1"/>
</dbReference>
<evidence type="ECO:0000313" key="5">
    <source>
        <dbReference type="Proteomes" id="UP001143307"/>
    </source>
</evidence>
<keyword evidence="5" id="KW-1185">Reference proteome</keyword>